<gene>
    <name evidence="1" type="ORF">BC938DRAFT_470878</name>
</gene>
<dbReference type="EMBL" id="RBNJ01001064">
    <property type="protein sequence ID" value="RUS33618.1"/>
    <property type="molecule type" value="Genomic_DNA"/>
</dbReference>
<evidence type="ECO:0000313" key="2">
    <source>
        <dbReference type="Proteomes" id="UP000274822"/>
    </source>
</evidence>
<sequence>MTVYCYRRLDVGLSKTLRTRLHVSATNSIKQLIFFFPEWRCKRSSFRNPAAIFLAVAQQYSRKFRKIVFAITEDHNSITTTNPAGNYDIFSLYLDHTNLGPGIPTLPPVTVLPVTVPMVATCSFGGCCDKFDTTHTKEFYHPPSCPFDKGCKNTDDHHIFLFRHIKPCKRKGLCIEHDDPGHAELFSHPSHCENGGGCTSMEDAHLQQFLHVPVCAEGVACSNREVKQHAEKFRHIKSQCPYGSFCGQYMVVPHMEQCVHPFNTPCRGTPFACTNMDAKHVAKFSHVCKYGAACPELLDLNHVKNTIHVVRTQCPHGANCMHLLNEKHLNLFSHLEIADIRSACKYGQGTIICIFPVVRFVTPRKFSPVMGASPMEYAHTSEGPPISSYDDACQDVDFSGNAQEITEATDVYFTKKGNNFQVPEEVVEWVKGLRPAHRVRPKIFKSILAHHHDLVKCAVLVAYGKAANDPQLPTWETDLNLKIEAVSSQFLTREQIKLLIDLGDLLVKATRDLANNPVGVNYDVDKLLGTNKHVFGILGPHTESNNRPFMPKCKAQSEEAVKKFHNSKLHPSCRNWAKAAAADICAQIMETTGKTHLSLNDVKSEWLKRESHFVFEAHLPSLIPLSFVEKIIIPKSNPTD</sequence>
<organism evidence="1 2">
    <name type="scientific">Jimgerdemannia flammicorona</name>
    <dbReference type="NCBI Taxonomy" id="994334"/>
    <lineage>
        <taxon>Eukaryota</taxon>
        <taxon>Fungi</taxon>
        <taxon>Fungi incertae sedis</taxon>
        <taxon>Mucoromycota</taxon>
        <taxon>Mucoromycotina</taxon>
        <taxon>Endogonomycetes</taxon>
        <taxon>Endogonales</taxon>
        <taxon>Endogonaceae</taxon>
        <taxon>Jimgerdemannia</taxon>
    </lineage>
</organism>
<dbReference type="AlphaFoldDB" id="A0A433QV33"/>
<dbReference type="Proteomes" id="UP000274822">
    <property type="component" value="Unassembled WGS sequence"/>
</dbReference>
<evidence type="ECO:0000313" key="1">
    <source>
        <dbReference type="EMBL" id="RUS33618.1"/>
    </source>
</evidence>
<keyword evidence="2" id="KW-1185">Reference proteome</keyword>
<proteinExistence type="predicted"/>
<reference evidence="1 2" key="1">
    <citation type="journal article" date="2018" name="New Phytol.">
        <title>Phylogenomics of Endogonaceae and evolution of mycorrhizas within Mucoromycota.</title>
        <authorList>
            <person name="Chang Y."/>
            <person name="Desiro A."/>
            <person name="Na H."/>
            <person name="Sandor L."/>
            <person name="Lipzen A."/>
            <person name="Clum A."/>
            <person name="Barry K."/>
            <person name="Grigoriev I.V."/>
            <person name="Martin F.M."/>
            <person name="Stajich J.E."/>
            <person name="Smith M.E."/>
            <person name="Bonito G."/>
            <person name="Spatafora J.W."/>
        </authorList>
    </citation>
    <scope>NUCLEOTIDE SEQUENCE [LARGE SCALE GENOMIC DNA]</scope>
    <source>
        <strain evidence="1 2">AD002</strain>
    </source>
</reference>
<name>A0A433QV33_9FUNG</name>
<protein>
    <submittedName>
        <fullName evidence="1">Uncharacterized protein</fullName>
    </submittedName>
</protein>
<comment type="caution">
    <text evidence="1">The sequence shown here is derived from an EMBL/GenBank/DDBJ whole genome shotgun (WGS) entry which is preliminary data.</text>
</comment>
<accession>A0A433QV33</accession>